<accession>A0A8S5SIF2</accession>
<dbReference type="EMBL" id="BK032600">
    <property type="protein sequence ID" value="DAF50712.1"/>
    <property type="molecule type" value="Genomic_DNA"/>
</dbReference>
<sequence>MNNRGYYVLKQCHEWQYVPELGQSVWVETSAEQVTPYRATKQEAEQDYAKLGLTVHPTAFVQCNDYIVSSVSWTRYIVQCGTIL</sequence>
<organism evidence="1">
    <name type="scientific">Myoviridae sp. ct04y17</name>
    <dbReference type="NCBI Taxonomy" id="2827652"/>
    <lineage>
        <taxon>Viruses</taxon>
        <taxon>Duplodnaviria</taxon>
        <taxon>Heunggongvirae</taxon>
        <taxon>Uroviricota</taxon>
        <taxon>Caudoviricetes</taxon>
    </lineage>
</organism>
<proteinExistence type="predicted"/>
<name>A0A8S5SIF2_9CAUD</name>
<reference evidence="1" key="1">
    <citation type="journal article" date="2021" name="Proc. Natl. Acad. Sci. U.S.A.">
        <title>A Catalog of Tens of Thousands of Viruses from Human Metagenomes Reveals Hidden Associations with Chronic Diseases.</title>
        <authorList>
            <person name="Tisza M.J."/>
            <person name="Buck C.B."/>
        </authorList>
    </citation>
    <scope>NUCLEOTIDE SEQUENCE</scope>
    <source>
        <strain evidence="1">Ct04y17</strain>
    </source>
</reference>
<evidence type="ECO:0000313" key="1">
    <source>
        <dbReference type="EMBL" id="DAF50712.1"/>
    </source>
</evidence>
<protein>
    <submittedName>
        <fullName evidence="1">Uncharacterized protein</fullName>
    </submittedName>
</protein>